<sequence length="193" mass="21552">MHNIFLFVLFLLTSLAVALPAMPALTLLEASQFKYPWLNMDFSNLESVCQSSNSSTLYSCTLKFDFYDHNTEGVVDNSGAHCSATWEWDGITPDNGPENNFPSNGAICFGSETNIFTFRVMEFQSASKFELAVSHLYKDTRFFSPPYDGRKAIVQIKIPDAHPQPPIAPFMPPVDQFEFIATATISKRTDGLS</sequence>
<accession>N4V3P7</accession>
<protein>
    <submittedName>
        <fullName evidence="1">Uncharacterized protein</fullName>
    </submittedName>
</protein>
<keyword evidence="2" id="KW-1185">Reference proteome</keyword>
<organism evidence="1 2">
    <name type="scientific">Colletotrichum orbiculare (strain 104-T / ATCC 96160 / CBS 514.97 / LARS 414 / MAFF 240422)</name>
    <name type="common">Cucumber anthracnose fungus</name>
    <name type="synonym">Colletotrichum lagenarium</name>
    <dbReference type="NCBI Taxonomy" id="1213857"/>
    <lineage>
        <taxon>Eukaryota</taxon>
        <taxon>Fungi</taxon>
        <taxon>Dikarya</taxon>
        <taxon>Ascomycota</taxon>
        <taxon>Pezizomycotina</taxon>
        <taxon>Sordariomycetes</taxon>
        <taxon>Hypocreomycetidae</taxon>
        <taxon>Glomerellales</taxon>
        <taxon>Glomerellaceae</taxon>
        <taxon>Colletotrichum</taxon>
        <taxon>Colletotrichum orbiculare species complex</taxon>
    </lineage>
</organism>
<reference evidence="2" key="2">
    <citation type="journal article" date="2019" name="Mol. Plant Microbe Interact.">
        <title>Genome sequence resources for four phytopathogenic fungi from the Colletotrichum orbiculare species complex.</title>
        <authorList>
            <person name="Gan P."/>
            <person name="Tsushima A."/>
            <person name="Narusaka M."/>
            <person name="Narusaka Y."/>
            <person name="Takano Y."/>
            <person name="Kubo Y."/>
            <person name="Shirasu K."/>
        </authorList>
    </citation>
    <scope>GENOME REANNOTATION</scope>
    <source>
        <strain evidence="2">104-T / ATCC 96160 / CBS 514.97 / LARS 414 / MAFF 240422</strain>
    </source>
</reference>
<name>N4V3P7_COLOR</name>
<dbReference type="HOGENOM" id="CLU_1455451_0_0_1"/>
<dbReference type="EMBL" id="AMCV02000005">
    <property type="protein sequence ID" value="TDZ23942.1"/>
    <property type="molecule type" value="Genomic_DNA"/>
</dbReference>
<evidence type="ECO:0000313" key="1">
    <source>
        <dbReference type="EMBL" id="TDZ23942.1"/>
    </source>
</evidence>
<dbReference type="AlphaFoldDB" id="N4V3P7"/>
<dbReference type="OrthoDB" id="4802756at2759"/>
<reference evidence="2" key="1">
    <citation type="journal article" date="2013" name="New Phytol.">
        <title>Comparative genomic and transcriptomic analyses reveal the hemibiotrophic stage shift of Colletotrichum fungi.</title>
        <authorList>
            <person name="Gan P."/>
            <person name="Ikeda K."/>
            <person name="Irieda H."/>
            <person name="Narusaka M."/>
            <person name="O'Connell R.J."/>
            <person name="Narusaka Y."/>
            <person name="Takano Y."/>
            <person name="Kubo Y."/>
            <person name="Shirasu K."/>
        </authorList>
    </citation>
    <scope>NUCLEOTIDE SEQUENCE [LARGE SCALE GENOMIC DNA]</scope>
    <source>
        <strain evidence="2">104-T / ATCC 96160 / CBS 514.97 / LARS 414 / MAFF 240422</strain>
    </source>
</reference>
<dbReference type="Proteomes" id="UP000014480">
    <property type="component" value="Unassembled WGS sequence"/>
</dbReference>
<proteinExistence type="predicted"/>
<gene>
    <name evidence="1" type="ORF">Cob_v002863</name>
</gene>
<evidence type="ECO:0000313" key="2">
    <source>
        <dbReference type="Proteomes" id="UP000014480"/>
    </source>
</evidence>
<comment type="caution">
    <text evidence="1">The sequence shown here is derived from an EMBL/GenBank/DDBJ whole genome shotgun (WGS) entry which is preliminary data.</text>
</comment>
<dbReference type="eggNOG" id="ENOG502RKI8">
    <property type="taxonomic scope" value="Eukaryota"/>
</dbReference>